<keyword evidence="5" id="KW-0029">Amino-acid transport</keyword>
<keyword evidence="2" id="KW-0813">Transport</keyword>
<comment type="similarity">
    <text evidence="1">Belongs to the ABC transporter superfamily.</text>
</comment>
<evidence type="ECO:0000313" key="8">
    <source>
        <dbReference type="Proteomes" id="UP001595867"/>
    </source>
</evidence>
<proteinExistence type="inferred from homology"/>
<gene>
    <name evidence="7" type="ORF">ACFO0C_10080</name>
</gene>
<dbReference type="PANTHER" id="PTHR43820">
    <property type="entry name" value="HIGH-AFFINITY BRANCHED-CHAIN AMINO ACID TRANSPORT ATP-BINDING PROTEIN LIVF"/>
    <property type="match status" value="1"/>
</dbReference>
<comment type="caution">
    <text evidence="7">The sequence shown here is derived from an EMBL/GenBank/DDBJ whole genome shotgun (WGS) entry which is preliminary data.</text>
</comment>
<evidence type="ECO:0000256" key="5">
    <source>
        <dbReference type="ARBA" id="ARBA00022970"/>
    </source>
</evidence>
<dbReference type="InterPro" id="IPR052156">
    <property type="entry name" value="BCAA_Transport_ATP-bd_LivF"/>
</dbReference>
<evidence type="ECO:0000256" key="3">
    <source>
        <dbReference type="ARBA" id="ARBA00022741"/>
    </source>
</evidence>
<dbReference type="GO" id="GO:0005524">
    <property type="term" value="F:ATP binding"/>
    <property type="evidence" value="ECO:0007669"/>
    <property type="project" value="UniProtKB-KW"/>
</dbReference>
<evidence type="ECO:0000256" key="2">
    <source>
        <dbReference type="ARBA" id="ARBA00022448"/>
    </source>
</evidence>
<dbReference type="EMBL" id="JBHSBL010000007">
    <property type="protein sequence ID" value="MFC4065283.1"/>
    <property type="molecule type" value="Genomic_DNA"/>
</dbReference>
<dbReference type="InterPro" id="IPR027417">
    <property type="entry name" value="P-loop_NTPase"/>
</dbReference>
<dbReference type="CDD" id="cd03224">
    <property type="entry name" value="ABC_TM1139_LivF_branched"/>
    <property type="match status" value="1"/>
</dbReference>
<protein>
    <submittedName>
        <fullName evidence="7">ABC transporter ATP-binding protein</fullName>
    </submittedName>
</protein>
<sequence>MSLLRLESLSARHGLLTAVQNIDLEVAEGETLALVGANGAGKSTLLRTIAGAHPPAGGRIAFAGTDITGGPAHQRVGLGLALVPEGRRLFPAMTVAENLAVAARRARPGEWTLSSVYDAFPALGPLRDRRASALSGGQQQLTAIARALLTNPRLLLIDEVSLGLSPAAVDTVYDTLTGLASRPTLVLVEQDLNRALTVAGRVICLLEGRIVLAAGTADVTREQVTEAYFGLRSPKAGA</sequence>
<dbReference type="SUPFAM" id="SSF52540">
    <property type="entry name" value="P-loop containing nucleoside triphosphate hydrolases"/>
    <property type="match status" value="1"/>
</dbReference>
<dbReference type="InterPro" id="IPR003593">
    <property type="entry name" value="AAA+_ATPase"/>
</dbReference>
<name>A0ABV8IM72_9ACTN</name>
<accession>A0ABV8IM72</accession>
<dbReference type="PANTHER" id="PTHR43820:SF5">
    <property type="entry name" value="HIGH-AFFINITY BRANCHED-CHAIN AMINO ACID TRANSPORT ATP-BINDING PROTEIN"/>
    <property type="match status" value="1"/>
</dbReference>
<keyword evidence="8" id="KW-1185">Reference proteome</keyword>
<reference evidence="8" key="1">
    <citation type="journal article" date="2019" name="Int. J. Syst. Evol. Microbiol.">
        <title>The Global Catalogue of Microorganisms (GCM) 10K type strain sequencing project: providing services to taxonomists for standard genome sequencing and annotation.</title>
        <authorList>
            <consortium name="The Broad Institute Genomics Platform"/>
            <consortium name="The Broad Institute Genome Sequencing Center for Infectious Disease"/>
            <person name="Wu L."/>
            <person name="Ma J."/>
        </authorList>
    </citation>
    <scope>NUCLEOTIDE SEQUENCE [LARGE SCALE GENOMIC DNA]</scope>
    <source>
        <strain evidence="8">TBRC 5832</strain>
    </source>
</reference>
<dbReference type="InterPro" id="IPR003439">
    <property type="entry name" value="ABC_transporter-like_ATP-bd"/>
</dbReference>
<feature type="domain" description="ABC transporter" evidence="6">
    <location>
        <begin position="4"/>
        <end position="232"/>
    </location>
</feature>
<dbReference type="Proteomes" id="UP001595867">
    <property type="component" value="Unassembled WGS sequence"/>
</dbReference>
<dbReference type="Gene3D" id="3.40.50.300">
    <property type="entry name" value="P-loop containing nucleotide triphosphate hydrolases"/>
    <property type="match status" value="1"/>
</dbReference>
<dbReference type="SMART" id="SM00382">
    <property type="entry name" value="AAA"/>
    <property type="match status" value="1"/>
</dbReference>
<dbReference type="PROSITE" id="PS50893">
    <property type="entry name" value="ABC_TRANSPORTER_2"/>
    <property type="match status" value="1"/>
</dbReference>
<evidence type="ECO:0000259" key="6">
    <source>
        <dbReference type="PROSITE" id="PS50893"/>
    </source>
</evidence>
<organism evidence="7 8">
    <name type="scientific">Actinoplanes subglobosus</name>
    <dbReference type="NCBI Taxonomy" id="1547892"/>
    <lineage>
        <taxon>Bacteria</taxon>
        <taxon>Bacillati</taxon>
        <taxon>Actinomycetota</taxon>
        <taxon>Actinomycetes</taxon>
        <taxon>Micromonosporales</taxon>
        <taxon>Micromonosporaceae</taxon>
        <taxon>Actinoplanes</taxon>
    </lineage>
</organism>
<evidence type="ECO:0000256" key="4">
    <source>
        <dbReference type="ARBA" id="ARBA00022840"/>
    </source>
</evidence>
<keyword evidence="4 7" id="KW-0067">ATP-binding</keyword>
<dbReference type="Pfam" id="PF00005">
    <property type="entry name" value="ABC_tran"/>
    <property type="match status" value="1"/>
</dbReference>
<dbReference type="RefSeq" id="WP_378066310.1">
    <property type="nucleotide sequence ID" value="NZ_JBHSBL010000007.1"/>
</dbReference>
<evidence type="ECO:0000256" key="1">
    <source>
        <dbReference type="ARBA" id="ARBA00005417"/>
    </source>
</evidence>
<evidence type="ECO:0000313" key="7">
    <source>
        <dbReference type="EMBL" id="MFC4065283.1"/>
    </source>
</evidence>
<keyword evidence="3" id="KW-0547">Nucleotide-binding</keyword>